<accession>A0ABR1SZD6</accession>
<name>A0ABR1SZD6_9PEZI</name>
<gene>
    <name evidence="1" type="ORF">PG993_008097</name>
</gene>
<dbReference type="Proteomes" id="UP001444661">
    <property type="component" value="Unassembled WGS sequence"/>
</dbReference>
<comment type="caution">
    <text evidence="1">The sequence shown here is derived from an EMBL/GenBank/DDBJ whole genome shotgun (WGS) entry which is preliminary data.</text>
</comment>
<proteinExistence type="predicted"/>
<evidence type="ECO:0000313" key="2">
    <source>
        <dbReference type="Proteomes" id="UP001444661"/>
    </source>
</evidence>
<sequence>MESSNSHNRVPNLYRALSWEGMGWTDAQGRRFLAKSAARIIMRRFHAYFPDTSTQITEMAVCRLFNAATKNIDKCAEMPPAEFFEMLKNSVNWTANLSAYRNMPNVPASTVHQFFVACVIARSRVTSVLDNWRESVDAVECHPDWLKTSIMTTAIDNFKKAFHQKYPYNDDLTTQYGLSASYDSDHEGLDESDEEDFD</sequence>
<organism evidence="1 2">
    <name type="scientific">Apiospora rasikravindrae</name>
    <dbReference type="NCBI Taxonomy" id="990691"/>
    <lineage>
        <taxon>Eukaryota</taxon>
        <taxon>Fungi</taxon>
        <taxon>Dikarya</taxon>
        <taxon>Ascomycota</taxon>
        <taxon>Pezizomycotina</taxon>
        <taxon>Sordariomycetes</taxon>
        <taxon>Xylariomycetidae</taxon>
        <taxon>Amphisphaeriales</taxon>
        <taxon>Apiosporaceae</taxon>
        <taxon>Apiospora</taxon>
    </lineage>
</organism>
<protein>
    <submittedName>
        <fullName evidence="1">Uncharacterized protein</fullName>
    </submittedName>
</protein>
<reference evidence="1 2" key="1">
    <citation type="submission" date="2023-01" db="EMBL/GenBank/DDBJ databases">
        <title>Analysis of 21 Apiospora genomes using comparative genomics revels a genus with tremendous synthesis potential of carbohydrate active enzymes and secondary metabolites.</title>
        <authorList>
            <person name="Sorensen T."/>
        </authorList>
    </citation>
    <scope>NUCLEOTIDE SEQUENCE [LARGE SCALE GENOMIC DNA]</scope>
    <source>
        <strain evidence="1 2">CBS 33761</strain>
    </source>
</reference>
<evidence type="ECO:0000313" key="1">
    <source>
        <dbReference type="EMBL" id="KAK8039686.1"/>
    </source>
</evidence>
<keyword evidence="2" id="KW-1185">Reference proteome</keyword>
<dbReference type="EMBL" id="JAQQWK010000006">
    <property type="protein sequence ID" value="KAK8039686.1"/>
    <property type="molecule type" value="Genomic_DNA"/>
</dbReference>